<dbReference type="Gene3D" id="3.40.50.300">
    <property type="entry name" value="P-loop containing nucleotide triphosphate hydrolases"/>
    <property type="match status" value="1"/>
</dbReference>
<dbReference type="SMART" id="SM00175">
    <property type="entry name" value="RAB"/>
    <property type="match status" value="1"/>
</dbReference>
<dbReference type="PROSITE" id="PS51421">
    <property type="entry name" value="RAS"/>
    <property type="match status" value="1"/>
</dbReference>
<dbReference type="PANTHER" id="PTHR47978">
    <property type="match status" value="1"/>
</dbReference>
<organism evidence="2 3">
    <name type="scientific">Metschnikowia bicuspidata</name>
    <dbReference type="NCBI Taxonomy" id="27322"/>
    <lineage>
        <taxon>Eukaryota</taxon>
        <taxon>Fungi</taxon>
        <taxon>Dikarya</taxon>
        <taxon>Ascomycota</taxon>
        <taxon>Saccharomycotina</taxon>
        <taxon>Pichiomycetes</taxon>
        <taxon>Metschnikowiaceae</taxon>
        <taxon>Metschnikowia</taxon>
    </lineage>
</organism>
<dbReference type="SUPFAM" id="SSF52540">
    <property type="entry name" value="P-loop containing nucleoside triphosphate hydrolases"/>
    <property type="match status" value="1"/>
</dbReference>
<dbReference type="PROSITE" id="PS51419">
    <property type="entry name" value="RAB"/>
    <property type="match status" value="1"/>
</dbReference>
<name>A0A4P9ZFH5_9ASCO</name>
<dbReference type="Pfam" id="PF00071">
    <property type="entry name" value="Ras"/>
    <property type="match status" value="1"/>
</dbReference>
<evidence type="ECO:0000313" key="3">
    <source>
        <dbReference type="Proteomes" id="UP000268321"/>
    </source>
</evidence>
<accession>A0A4P9ZFH5</accession>
<dbReference type="OrthoDB" id="63533at2759"/>
<sequence>MPLPHKVVLLGDSSVGKTSLVHRFVTDAFNHRLANTIGAAFIAKDHTSHNRTARLEIWDTAGQERYRALTSMYYRHALAALVCFDASCAEKSFERAHYWIDQLCAIGPADIRIWVVANKVELVADTTCSSDAQPDASVAWVDAFCRERGIPFVTTSAKTGTGVRELFDAVVDSIPQEAYERYQPTDERRDENALLQFRNRTSGCC</sequence>
<evidence type="ECO:0008006" key="4">
    <source>
        <dbReference type="Google" id="ProtNLM"/>
    </source>
</evidence>
<dbReference type="SMART" id="SM00174">
    <property type="entry name" value="RHO"/>
    <property type="match status" value="1"/>
</dbReference>
<dbReference type="InterPro" id="IPR001806">
    <property type="entry name" value="Small_GTPase"/>
</dbReference>
<dbReference type="GO" id="GO:0005525">
    <property type="term" value="F:GTP binding"/>
    <property type="evidence" value="ECO:0007669"/>
    <property type="project" value="InterPro"/>
</dbReference>
<dbReference type="NCBIfam" id="TIGR00231">
    <property type="entry name" value="small_GTP"/>
    <property type="match status" value="1"/>
</dbReference>
<dbReference type="FunFam" id="3.40.50.300:FF:000808">
    <property type="entry name" value="Small GTP-binding protein, putative"/>
    <property type="match status" value="1"/>
</dbReference>
<dbReference type="PRINTS" id="PR00449">
    <property type="entry name" value="RASTRNSFRMNG"/>
</dbReference>
<reference evidence="3" key="1">
    <citation type="journal article" date="2018" name="Nat. Microbiol.">
        <title>Leveraging single-cell genomics to expand the fungal tree of life.</title>
        <authorList>
            <person name="Ahrendt S.R."/>
            <person name="Quandt C.A."/>
            <person name="Ciobanu D."/>
            <person name="Clum A."/>
            <person name="Salamov A."/>
            <person name="Andreopoulos B."/>
            <person name="Cheng J.F."/>
            <person name="Woyke T."/>
            <person name="Pelin A."/>
            <person name="Henrissat B."/>
            <person name="Reynolds N.K."/>
            <person name="Benny G.L."/>
            <person name="Smith M.E."/>
            <person name="James T.Y."/>
            <person name="Grigoriev I.V."/>
        </authorList>
    </citation>
    <scope>NUCLEOTIDE SEQUENCE [LARGE SCALE GENOMIC DNA]</scope>
    <source>
        <strain evidence="3">Baker2002</strain>
    </source>
</reference>
<keyword evidence="1" id="KW-0547">Nucleotide-binding</keyword>
<evidence type="ECO:0000313" key="2">
    <source>
        <dbReference type="EMBL" id="RKP31623.1"/>
    </source>
</evidence>
<gene>
    <name evidence="2" type="ORF">METBISCDRAFT_22225</name>
</gene>
<keyword evidence="3" id="KW-1185">Reference proteome</keyword>
<dbReference type="AlphaFoldDB" id="A0A4P9ZFH5"/>
<protein>
    <recommendedName>
        <fullName evidence="4">Ras-domain-containing protein</fullName>
    </recommendedName>
</protein>
<evidence type="ECO:0000256" key="1">
    <source>
        <dbReference type="ARBA" id="ARBA00022741"/>
    </source>
</evidence>
<dbReference type="SMART" id="SM00173">
    <property type="entry name" value="RAS"/>
    <property type="match status" value="1"/>
</dbReference>
<dbReference type="EMBL" id="ML004439">
    <property type="protein sequence ID" value="RKP31623.1"/>
    <property type="molecule type" value="Genomic_DNA"/>
</dbReference>
<dbReference type="InterPro" id="IPR005225">
    <property type="entry name" value="Small_GTP-bd"/>
</dbReference>
<dbReference type="Proteomes" id="UP000268321">
    <property type="component" value="Unassembled WGS sequence"/>
</dbReference>
<dbReference type="GO" id="GO:0003924">
    <property type="term" value="F:GTPase activity"/>
    <property type="evidence" value="ECO:0007669"/>
    <property type="project" value="InterPro"/>
</dbReference>
<proteinExistence type="predicted"/>
<dbReference type="InterPro" id="IPR027417">
    <property type="entry name" value="P-loop_NTPase"/>
</dbReference>